<dbReference type="HAMAP" id="MF_01023">
    <property type="entry name" value="HisC_aminotrans_2"/>
    <property type="match status" value="1"/>
</dbReference>
<evidence type="ECO:0000256" key="5">
    <source>
        <dbReference type="ARBA" id="ARBA00022898"/>
    </source>
</evidence>
<name>A0A6N3BFQ0_CLOBU</name>
<dbReference type="InterPro" id="IPR005861">
    <property type="entry name" value="HisP_aminotrans"/>
</dbReference>
<dbReference type="Gene3D" id="3.40.640.10">
    <property type="entry name" value="Type I PLP-dependent aspartate aminotransferase-like (Major domain)"/>
    <property type="match status" value="1"/>
</dbReference>
<evidence type="ECO:0000256" key="3">
    <source>
        <dbReference type="ARBA" id="ARBA00022576"/>
    </source>
</evidence>
<keyword evidence="3 6" id="KW-0032">Aminotransferase</keyword>
<dbReference type="GO" id="GO:0004400">
    <property type="term" value="F:histidinol-phosphate transaminase activity"/>
    <property type="evidence" value="ECO:0007669"/>
    <property type="project" value="UniProtKB-UniRule"/>
</dbReference>
<dbReference type="InterPro" id="IPR015421">
    <property type="entry name" value="PyrdxlP-dep_Trfase_major"/>
</dbReference>
<comment type="subunit">
    <text evidence="2 6">Homodimer.</text>
</comment>
<dbReference type="Pfam" id="PF00155">
    <property type="entry name" value="Aminotran_1_2"/>
    <property type="match status" value="1"/>
</dbReference>
<evidence type="ECO:0000256" key="6">
    <source>
        <dbReference type="HAMAP-Rule" id="MF_01023"/>
    </source>
</evidence>
<gene>
    <name evidence="8" type="primary">hisC_1</name>
    <name evidence="6" type="synonym">hisC</name>
    <name evidence="8" type="ORF">CBLFYP62_00017</name>
</gene>
<dbReference type="InterPro" id="IPR015422">
    <property type="entry name" value="PyrdxlP-dep_Trfase_small"/>
</dbReference>
<keyword evidence="6" id="KW-0028">Amino-acid biosynthesis</keyword>
<evidence type="ECO:0000259" key="7">
    <source>
        <dbReference type="Pfam" id="PF00155"/>
    </source>
</evidence>
<dbReference type="GO" id="GO:0030170">
    <property type="term" value="F:pyridoxal phosphate binding"/>
    <property type="evidence" value="ECO:0007669"/>
    <property type="project" value="InterPro"/>
</dbReference>
<evidence type="ECO:0000313" key="8">
    <source>
        <dbReference type="EMBL" id="VYU01379.1"/>
    </source>
</evidence>
<dbReference type="InterPro" id="IPR004839">
    <property type="entry name" value="Aminotransferase_I/II_large"/>
</dbReference>
<comment type="similarity">
    <text evidence="6">Belongs to the class-II pyridoxal-phosphate-dependent aminotransferase family. Histidinol-phosphate aminotransferase subfamily.</text>
</comment>
<comment type="cofactor">
    <cofactor evidence="1 6">
        <name>pyridoxal 5'-phosphate</name>
        <dbReference type="ChEBI" id="CHEBI:597326"/>
    </cofactor>
</comment>
<dbReference type="InterPro" id="IPR015424">
    <property type="entry name" value="PyrdxlP-dep_Trfase"/>
</dbReference>
<proteinExistence type="inferred from homology"/>
<keyword evidence="5 6" id="KW-0663">Pyridoxal phosphate</keyword>
<dbReference type="EC" id="2.6.1.9" evidence="6"/>
<comment type="pathway">
    <text evidence="6">Amino-acid biosynthesis; L-histidine biosynthesis; L-histidine from 5-phospho-alpha-D-ribose 1-diphosphate: step 7/9.</text>
</comment>
<keyword evidence="6" id="KW-0368">Histidine biosynthesis</keyword>
<dbReference type="AlphaFoldDB" id="A0A6N3BFQ0"/>
<keyword evidence="4 6" id="KW-0808">Transferase</keyword>
<organism evidence="8">
    <name type="scientific">Clostridium butyricum</name>
    <dbReference type="NCBI Taxonomy" id="1492"/>
    <lineage>
        <taxon>Bacteria</taxon>
        <taxon>Bacillati</taxon>
        <taxon>Bacillota</taxon>
        <taxon>Clostridia</taxon>
        <taxon>Eubacteriales</taxon>
        <taxon>Clostridiaceae</taxon>
        <taxon>Clostridium</taxon>
    </lineage>
</organism>
<dbReference type="PANTHER" id="PTHR43643:SF3">
    <property type="entry name" value="HISTIDINOL-PHOSPHATE AMINOTRANSFERASE"/>
    <property type="match status" value="1"/>
</dbReference>
<protein>
    <recommendedName>
        <fullName evidence="6">Histidinol-phosphate aminotransferase</fullName>
        <ecNumber evidence="6">2.6.1.9</ecNumber>
    </recommendedName>
    <alternativeName>
        <fullName evidence="6">Imidazole acetol-phosphate transaminase</fullName>
    </alternativeName>
</protein>
<accession>A0A6N3BFQ0</accession>
<dbReference type="CDD" id="cd00609">
    <property type="entry name" value="AAT_like"/>
    <property type="match status" value="1"/>
</dbReference>
<dbReference type="GO" id="GO:0000105">
    <property type="term" value="P:L-histidine biosynthetic process"/>
    <property type="evidence" value="ECO:0007669"/>
    <property type="project" value="UniProtKB-UniRule"/>
</dbReference>
<evidence type="ECO:0000256" key="2">
    <source>
        <dbReference type="ARBA" id="ARBA00011738"/>
    </source>
</evidence>
<evidence type="ECO:0000256" key="4">
    <source>
        <dbReference type="ARBA" id="ARBA00022679"/>
    </source>
</evidence>
<evidence type="ECO:0000256" key="1">
    <source>
        <dbReference type="ARBA" id="ARBA00001933"/>
    </source>
</evidence>
<dbReference type="PANTHER" id="PTHR43643">
    <property type="entry name" value="HISTIDINOL-PHOSPHATE AMINOTRANSFERASE 2"/>
    <property type="match status" value="1"/>
</dbReference>
<dbReference type="NCBIfam" id="TIGR01141">
    <property type="entry name" value="hisC"/>
    <property type="match status" value="1"/>
</dbReference>
<dbReference type="Gene3D" id="3.90.1150.10">
    <property type="entry name" value="Aspartate Aminotransferase, domain 1"/>
    <property type="match status" value="1"/>
</dbReference>
<dbReference type="EMBL" id="CACRTU010000012">
    <property type="protein sequence ID" value="VYU01379.1"/>
    <property type="molecule type" value="Genomic_DNA"/>
</dbReference>
<dbReference type="SUPFAM" id="SSF53383">
    <property type="entry name" value="PLP-dependent transferases"/>
    <property type="match status" value="1"/>
</dbReference>
<dbReference type="InterPro" id="IPR050106">
    <property type="entry name" value="HistidinolP_aminotransfase"/>
</dbReference>
<feature type="modified residue" description="N6-(pyridoxal phosphate)lysine" evidence="6">
    <location>
        <position position="233"/>
    </location>
</feature>
<feature type="domain" description="Aminotransferase class I/classII large" evidence="7">
    <location>
        <begin position="34"/>
        <end position="360"/>
    </location>
</feature>
<comment type="catalytic activity">
    <reaction evidence="6">
        <text>L-histidinol phosphate + 2-oxoglutarate = 3-(imidazol-4-yl)-2-oxopropyl phosphate + L-glutamate</text>
        <dbReference type="Rhea" id="RHEA:23744"/>
        <dbReference type="ChEBI" id="CHEBI:16810"/>
        <dbReference type="ChEBI" id="CHEBI:29985"/>
        <dbReference type="ChEBI" id="CHEBI:57766"/>
        <dbReference type="ChEBI" id="CHEBI:57980"/>
        <dbReference type="EC" id="2.6.1.9"/>
    </reaction>
</comment>
<dbReference type="UniPathway" id="UPA00031">
    <property type="reaction ID" value="UER00012"/>
</dbReference>
<reference evidence="8" key="1">
    <citation type="submission" date="2019-11" db="EMBL/GenBank/DDBJ databases">
        <authorList>
            <person name="Feng L."/>
        </authorList>
    </citation>
    <scope>NUCLEOTIDE SEQUENCE</scope>
    <source>
        <strain evidence="8">CButyricumLFYP62</strain>
    </source>
</reference>
<dbReference type="RefSeq" id="WP_045144479.1">
    <property type="nucleotide sequence ID" value="NZ_CACRTU010000012.1"/>
</dbReference>
<sequence>MFEELIKKPIIKQTPISYPDMDMEKMKKEYNVNEIIRLNYNENPLGVSPKAAKAMMNNIINNNFYPEFDGITLRKNLAVFYNSKYNMNFDEENFIIGYGASGLLSLIGEVFLCCGDELVTSQLTFESYEISAKRNGAHYVEVPTKENLQINLDGILDAITKKTKMIIICNPNNPTGMILKEEEIKNFIMKVPENVIIVVDEAYFEFIDIPNYKSMMQMIGNYPNVIVIRTFSKVYGLAGARVGYAIMNKEISVNLIKGVEFASSLSALEGAIAALNDVEFIKKTKEVIKEGREYLSKEFKKLGFKVFPTQTNFIYVDTKLDTKFIAEKLKEKGILIRGDLPLSRITVGTMKQNKRLVSAIKDIISNEVL</sequence>